<evidence type="ECO:0000256" key="2">
    <source>
        <dbReference type="ARBA" id="ARBA00007079"/>
    </source>
</evidence>
<gene>
    <name evidence="11" type="ORF">V6N12_043528</name>
</gene>
<dbReference type="InterPro" id="IPR020966">
    <property type="entry name" value="ALMT"/>
</dbReference>
<evidence type="ECO:0000256" key="8">
    <source>
        <dbReference type="ARBA" id="ARBA00023303"/>
    </source>
</evidence>
<keyword evidence="4 10" id="KW-0812">Transmembrane</keyword>
<name>A0ABR2DEL4_9ROSI</name>
<evidence type="ECO:0000256" key="5">
    <source>
        <dbReference type="ARBA" id="ARBA00022989"/>
    </source>
</evidence>
<evidence type="ECO:0000256" key="10">
    <source>
        <dbReference type="SAM" id="Phobius"/>
    </source>
</evidence>
<dbReference type="EMBL" id="JBBPBM010000028">
    <property type="protein sequence ID" value="KAK8537362.1"/>
    <property type="molecule type" value="Genomic_DNA"/>
</dbReference>
<evidence type="ECO:0000313" key="12">
    <source>
        <dbReference type="Proteomes" id="UP001472677"/>
    </source>
</evidence>
<evidence type="ECO:0000256" key="9">
    <source>
        <dbReference type="SAM" id="MobiDB-lite"/>
    </source>
</evidence>
<dbReference type="Proteomes" id="UP001472677">
    <property type="component" value="Unassembled WGS sequence"/>
</dbReference>
<evidence type="ECO:0000256" key="7">
    <source>
        <dbReference type="ARBA" id="ARBA00023136"/>
    </source>
</evidence>
<proteinExistence type="inferred from homology"/>
<evidence type="ECO:0000256" key="6">
    <source>
        <dbReference type="ARBA" id="ARBA00023065"/>
    </source>
</evidence>
<evidence type="ECO:0000256" key="1">
    <source>
        <dbReference type="ARBA" id="ARBA00004141"/>
    </source>
</evidence>
<evidence type="ECO:0000256" key="4">
    <source>
        <dbReference type="ARBA" id="ARBA00022692"/>
    </source>
</evidence>
<keyword evidence="5 10" id="KW-1133">Transmembrane helix</keyword>
<protein>
    <recommendedName>
        <fullName evidence="13">Aluminum-activated malate transporter</fullName>
    </recommendedName>
</protein>
<comment type="similarity">
    <text evidence="2">Belongs to the aromatic acid exporter (TC 2.A.85) family.</text>
</comment>
<evidence type="ECO:0000256" key="3">
    <source>
        <dbReference type="ARBA" id="ARBA00022448"/>
    </source>
</evidence>
<accession>A0ABR2DEL4</accession>
<feature type="transmembrane region" description="Helical" evidence="10">
    <location>
        <begin position="103"/>
        <end position="122"/>
    </location>
</feature>
<reference evidence="11 12" key="1">
    <citation type="journal article" date="2024" name="G3 (Bethesda)">
        <title>Genome assembly of Hibiscus sabdariffa L. provides insights into metabolisms of medicinal natural products.</title>
        <authorList>
            <person name="Kim T."/>
        </authorList>
    </citation>
    <scope>NUCLEOTIDE SEQUENCE [LARGE SCALE GENOMIC DNA]</scope>
    <source>
        <strain evidence="11">TK-2024</strain>
        <tissue evidence="11">Old leaves</tissue>
    </source>
</reference>
<feature type="transmembrane region" description="Helical" evidence="10">
    <location>
        <begin position="242"/>
        <end position="264"/>
    </location>
</feature>
<feature type="transmembrane region" description="Helical" evidence="10">
    <location>
        <begin position="134"/>
        <end position="153"/>
    </location>
</feature>
<feature type="transmembrane region" description="Helical" evidence="10">
    <location>
        <begin position="185"/>
        <end position="206"/>
    </location>
</feature>
<keyword evidence="3" id="KW-0813">Transport</keyword>
<dbReference type="PANTHER" id="PTHR31086">
    <property type="entry name" value="ALUMINUM-ACTIVATED MALATE TRANSPORTER 10"/>
    <property type="match status" value="1"/>
</dbReference>
<keyword evidence="8" id="KW-0407">Ion channel</keyword>
<sequence length="581" mass="65235">MHEFSEKEKPSSSYQPDEHGWPVTRGTEKMAGRSFLNRAESKERLLSRKGYSGLGSYGSIAAEDGIKGRCFRSCCDSVGNLWNGLQELTVKLYEMGRSDPRKIFFAIKTGLTLTSVSLLMLFKETLKASSQYSIWAILTVVLIFEFSVGATLSKGINRAIGTFSAGVVGLGIAELSIISGAYEEYVILISIFIAGFISSYCKLYPVVKTYEYAFRVFLLTFCIVLVSGNNSRNFIHTAIWRLLFIFFGAGMSVVISICVFPIWAGEDLHKSVVKNFKNVASSLEGCVKGYLQCVEYERIPSKILTYQAYDDPLYSAYRSVVQSSSQEDTLLDFASWEPPHGPYRSFNYPWRNFVKVSGALRHCAFMVMAMHGCMLSEIQAPPEKRKVFALEMQRACTAGAKVLRELGEKVEKMEKLNPGDILREVHEAGEDLQMKVDEKSYLLVNSESWASPPHHKDLEEESKEDEYKVVIKSLSDMSMEPPDLVTSESMVQKPSWPRLSVTTEALLQQGQESKIYESASSLSLATFASLLIEFVARLQNLVDAFEELSEKANFKDPRDQPLQKEATGCWNRLTSCFQSNN</sequence>
<comment type="caution">
    <text evidence="11">The sequence shown here is derived from an EMBL/GenBank/DDBJ whole genome shotgun (WGS) entry which is preliminary data.</text>
</comment>
<feature type="region of interest" description="Disordered" evidence="9">
    <location>
        <begin position="1"/>
        <end position="27"/>
    </location>
</feature>
<dbReference type="Pfam" id="PF11744">
    <property type="entry name" value="ALMT"/>
    <property type="match status" value="1"/>
</dbReference>
<evidence type="ECO:0000313" key="11">
    <source>
        <dbReference type="EMBL" id="KAK8537362.1"/>
    </source>
</evidence>
<comment type="subcellular location">
    <subcellularLocation>
        <location evidence="1">Membrane</location>
        <topology evidence="1">Multi-pass membrane protein</topology>
    </subcellularLocation>
</comment>
<feature type="transmembrane region" description="Helical" evidence="10">
    <location>
        <begin position="159"/>
        <end position="178"/>
    </location>
</feature>
<keyword evidence="12" id="KW-1185">Reference proteome</keyword>
<keyword evidence="6" id="KW-0406">Ion transport</keyword>
<organism evidence="11 12">
    <name type="scientific">Hibiscus sabdariffa</name>
    <name type="common">roselle</name>
    <dbReference type="NCBI Taxonomy" id="183260"/>
    <lineage>
        <taxon>Eukaryota</taxon>
        <taxon>Viridiplantae</taxon>
        <taxon>Streptophyta</taxon>
        <taxon>Embryophyta</taxon>
        <taxon>Tracheophyta</taxon>
        <taxon>Spermatophyta</taxon>
        <taxon>Magnoliopsida</taxon>
        <taxon>eudicotyledons</taxon>
        <taxon>Gunneridae</taxon>
        <taxon>Pentapetalae</taxon>
        <taxon>rosids</taxon>
        <taxon>malvids</taxon>
        <taxon>Malvales</taxon>
        <taxon>Malvaceae</taxon>
        <taxon>Malvoideae</taxon>
        <taxon>Hibiscus</taxon>
    </lineage>
</organism>
<keyword evidence="7 10" id="KW-0472">Membrane</keyword>
<evidence type="ECO:0008006" key="13">
    <source>
        <dbReference type="Google" id="ProtNLM"/>
    </source>
</evidence>